<dbReference type="InterPro" id="IPR009003">
    <property type="entry name" value="Peptidase_S1_PA"/>
</dbReference>
<name>A0A2A9E9S5_9MICO</name>
<feature type="compositionally biased region" description="Basic and acidic residues" evidence="2">
    <location>
        <begin position="82"/>
        <end position="95"/>
    </location>
</feature>
<feature type="region of interest" description="Disordered" evidence="2">
    <location>
        <begin position="45"/>
        <end position="108"/>
    </location>
</feature>
<dbReference type="OrthoDB" id="5121599at2"/>
<organism evidence="3 4">
    <name type="scientific">Sanguibacter antarcticus</name>
    <dbReference type="NCBI Taxonomy" id="372484"/>
    <lineage>
        <taxon>Bacteria</taxon>
        <taxon>Bacillati</taxon>
        <taxon>Actinomycetota</taxon>
        <taxon>Actinomycetes</taxon>
        <taxon>Micrococcales</taxon>
        <taxon>Sanguibacteraceae</taxon>
        <taxon>Sanguibacter</taxon>
    </lineage>
</organism>
<accession>A0A2A9E9S5</accession>
<evidence type="ECO:0000313" key="4">
    <source>
        <dbReference type="Proteomes" id="UP000225548"/>
    </source>
</evidence>
<dbReference type="RefSeq" id="WP_098455922.1">
    <property type="nucleotide sequence ID" value="NZ_PDJG01000001.1"/>
</dbReference>
<dbReference type="PROSITE" id="PS00134">
    <property type="entry name" value="TRYPSIN_HIS"/>
    <property type="match status" value="1"/>
</dbReference>
<evidence type="ECO:0008006" key="5">
    <source>
        <dbReference type="Google" id="ProtNLM"/>
    </source>
</evidence>
<dbReference type="GO" id="GO:0004252">
    <property type="term" value="F:serine-type endopeptidase activity"/>
    <property type="evidence" value="ECO:0007669"/>
    <property type="project" value="InterPro"/>
</dbReference>
<evidence type="ECO:0000256" key="2">
    <source>
        <dbReference type="SAM" id="MobiDB-lite"/>
    </source>
</evidence>
<dbReference type="PANTHER" id="PTHR15462">
    <property type="entry name" value="SERINE PROTEASE"/>
    <property type="match status" value="1"/>
</dbReference>
<proteinExistence type="predicted"/>
<keyword evidence="1" id="KW-0732">Signal</keyword>
<feature type="region of interest" description="Disordered" evidence="2">
    <location>
        <begin position="1"/>
        <end position="20"/>
    </location>
</feature>
<dbReference type="SUPFAM" id="SSF50494">
    <property type="entry name" value="Trypsin-like serine proteases"/>
    <property type="match status" value="1"/>
</dbReference>
<dbReference type="InterPro" id="IPR043504">
    <property type="entry name" value="Peptidase_S1_PA_chymotrypsin"/>
</dbReference>
<dbReference type="Gene3D" id="2.40.10.10">
    <property type="entry name" value="Trypsin-like serine proteases"/>
    <property type="match status" value="2"/>
</dbReference>
<dbReference type="EMBL" id="PDJG01000001">
    <property type="protein sequence ID" value="PFG34970.1"/>
    <property type="molecule type" value="Genomic_DNA"/>
</dbReference>
<dbReference type="InterPro" id="IPR050966">
    <property type="entry name" value="Glutamyl_endopeptidase"/>
</dbReference>
<dbReference type="Proteomes" id="UP000225548">
    <property type="component" value="Unassembled WGS sequence"/>
</dbReference>
<protein>
    <recommendedName>
        <fullName evidence="5">V8-like Glu-specific endopeptidase</fullName>
    </recommendedName>
</protein>
<dbReference type="PANTHER" id="PTHR15462:SF19">
    <property type="entry name" value="PEPTIDASE S1 DOMAIN-CONTAINING PROTEIN"/>
    <property type="match status" value="1"/>
</dbReference>
<dbReference type="InterPro" id="IPR018114">
    <property type="entry name" value="TRYPSIN_HIS"/>
</dbReference>
<sequence length="370" mass="38537">MRFPLRSRPVATSRTGPARRTRTHTAALLLVLAVVAGCADPIEGEPVAGVKNSQIGPPIESDTVSLRHDYDDSSQDINDYWTDDRRKDAKPKETTPSDTDDTGVGTAPDAATGVLVDPSTGPVNPVGAQLPNTTAGDEFAATGLAESTLGRLYITFDDGDYVCSATVVSSASKNTVITAAHCLWDFAGDTGWGTNVMFVPHDSDDSAVAPYGRWFALSAHGPQEFADTASVDADGAISGAGWAYDFAFLTMAPDEDSGLDIQDVTGGQGISFGTPAEEIVVVGYPSAEPFDGTSERYCASEDWFTSVRGAYGIECDMTQGASGGAWLTNYDPATGSGYLVATTSFRGEHDLGGMPLGASALDIFTAAGGL</sequence>
<keyword evidence="4" id="KW-1185">Reference proteome</keyword>
<evidence type="ECO:0000313" key="3">
    <source>
        <dbReference type="EMBL" id="PFG34970.1"/>
    </source>
</evidence>
<evidence type="ECO:0000256" key="1">
    <source>
        <dbReference type="ARBA" id="ARBA00022729"/>
    </source>
</evidence>
<dbReference type="AlphaFoldDB" id="A0A2A9E9S5"/>
<reference evidence="3 4" key="1">
    <citation type="submission" date="2017-10" db="EMBL/GenBank/DDBJ databases">
        <title>Sequencing the genomes of 1000 actinobacteria strains.</title>
        <authorList>
            <person name="Klenk H.-P."/>
        </authorList>
    </citation>
    <scope>NUCLEOTIDE SEQUENCE [LARGE SCALE GENOMIC DNA]</scope>
    <source>
        <strain evidence="3 4">DSM 18966</strain>
    </source>
</reference>
<gene>
    <name evidence="3" type="ORF">ATL42_2902</name>
</gene>
<comment type="caution">
    <text evidence="3">The sequence shown here is derived from an EMBL/GenBank/DDBJ whole genome shotgun (WGS) entry which is preliminary data.</text>
</comment>
<dbReference type="GO" id="GO:0006508">
    <property type="term" value="P:proteolysis"/>
    <property type="evidence" value="ECO:0007669"/>
    <property type="project" value="InterPro"/>
</dbReference>